<sequence length="31" mass="3620">MKFGQTLSNCVTKCFLRVVELFPILVMCGRW</sequence>
<reference evidence="1" key="1">
    <citation type="submission" date="2015-01" db="EMBL/GenBank/DDBJ databases">
        <title>Evolution of Trichinella species and genotypes.</title>
        <authorList>
            <person name="Korhonen P.K."/>
            <person name="Edoardo P."/>
            <person name="Giuseppe L.R."/>
            <person name="Gasser R.B."/>
        </authorList>
    </citation>
    <scope>NUCLEOTIDE SEQUENCE [LARGE SCALE GENOMIC DNA]</scope>
    <source>
        <strain evidence="1">ISS1029</strain>
    </source>
</reference>
<protein>
    <submittedName>
        <fullName evidence="1">Uncharacterized protein</fullName>
    </submittedName>
</protein>
<dbReference type="Proteomes" id="UP000055024">
    <property type="component" value="Unassembled WGS sequence"/>
</dbReference>
<accession>A0A0V1G9X8</accession>
<comment type="caution">
    <text evidence="1">The sequence shown here is derived from an EMBL/GenBank/DDBJ whole genome shotgun (WGS) entry which is preliminary data.</text>
</comment>
<name>A0A0V1G9X8_9BILA</name>
<organism evidence="1 2">
    <name type="scientific">Trichinella zimbabwensis</name>
    <dbReference type="NCBI Taxonomy" id="268475"/>
    <lineage>
        <taxon>Eukaryota</taxon>
        <taxon>Metazoa</taxon>
        <taxon>Ecdysozoa</taxon>
        <taxon>Nematoda</taxon>
        <taxon>Enoplea</taxon>
        <taxon>Dorylaimia</taxon>
        <taxon>Trichinellida</taxon>
        <taxon>Trichinellidae</taxon>
        <taxon>Trichinella</taxon>
    </lineage>
</organism>
<gene>
    <name evidence="1" type="ORF">T11_15706</name>
</gene>
<evidence type="ECO:0000313" key="2">
    <source>
        <dbReference type="Proteomes" id="UP000055024"/>
    </source>
</evidence>
<evidence type="ECO:0000313" key="1">
    <source>
        <dbReference type="EMBL" id="KRY94949.1"/>
    </source>
</evidence>
<dbReference type="EMBL" id="JYDP01004364">
    <property type="protein sequence ID" value="KRY94949.1"/>
    <property type="molecule type" value="Genomic_DNA"/>
</dbReference>
<proteinExistence type="predicted"/>
<dbReference type="AlphaFoldDB" id="A0A0V1G9X8"/>
<keyword evidence="2" id="KW-1185">Reference proteome</keyword>